<protein>
    <submittedName>
        <fullName evidence="1">Uncharacterized protein</fullName>
    </submittedName>
</protein>
<dbReference type="Proteomes" id="UP000651728">
    <property type="component" value="Unassembled WGS sequence"/>
</dbReference>
<organism evidence="1 2">
    <name type="scientific">Microbispora amethystogenes</name>
    <dbReference type="NCBI Taxonomy" id="1427754"/>
    <lineage>
        <taxon>Bacteria</taxon>
        <taxon>Bacillati</taxon>
        <taxon>Actinomycetota</taxon>
        <taxon>Actinomycetes</taxon>
        <taxon>Streptosporangiales</taxon>
        <taxon>Streptosporangiaceae</taxon>
        <taxon>Microbispora</taxon>
    </lineage>
</organism>
<evidence type="ECO:0000313" key="1">
    <source>
        <dbReference type="EMBL" id="GIH32746.1"/>
    </source>
</evidence>
<keyword evidence="2" id="KW-1185">Reference proteome</keyword>
<dbReference type="RefSeq" id="WP_204285816.1">
    <property type="nucleotide sequence ID" value="NZ_BAABEJ010000010.1"/>
</dbReference>
<proteinExistence type="predicted"/>
<accession>A0ABQ4FD43</accession>
<reference evidence="1 2" key="1">
    <citation type="submission" date="2021-01" db="EMBL/GenBank/DDBJ databases">
        <title>Whole genome shotgun sequence of Microbispora amethystogenes NBRC 101907.</title>
        <authorList>
            <person name="Komaki H."/>
            <person name="Tamura T."/>
        </authorList>
    </citation>
    <scope>NUCLEOTIDE SEQUENCE [LARGE SCALE GENOMIC DNA]</scope>
    <source>
        <strain evidence="1 2">NBRC 101907</strain>
    </source>
</reference>
<comment type="caution">
    <text evidence="1">The sequence shown here is derived from an EMBL/GenBank/DDBJ whole genome shotgun (WGS) entry which is preliminary data.</text>
</comment>
<evidence type="ECO:0000313" key="2">
    <source>
        <dbReference type="Proteomes" id="UP000651728"/>
    </source>
</evidence>
<dbReference type="EMBL" id="BOOB01000018">
    <property type="protein sequence ID" value="GIH32746.1"/>
    <property type="molecule type" value="Genomic_DNA"/>
</dbReference>
<name>A0ABQ4FD43_9ACTN</name>
<gene>
    <name evidence="1" type="ORF">Mam01_29100</name>
</gene>
<sequence>MARVGQAALDLVGRALADGIPPVSALARPIVNELVAVFAQAHRRSDDAGFRLGHPTVRAAADKFTDHVSPF</sequence>